<protein>
    <submittedName>
        <fullName evidence="1">Uncharacterized protein</fullName>
    </submittedName>
</protein>
<evidence type="ECO:0000313" key="1">
    <source>
        <dbReference type="EMBL" id="CAF1334048.1"/>
    </source>
</evidence>
<comment type="caution">
    <text evidence="1">The sequence shown here is derived from an EMBL/GenBank/DDBJ whole genome shotgun (WGS) entry which is preliminary data.</text>
</comment>
<organism evidence="1 3">
    <name type="scientific">Didymodactylos carnosus</name>
    <dbReference type="NCBI Taxonomy" id="1234261"/>
    <lineage>
        <taxon>Eukaryota</taxon>
        <taxon>Metazoa</taxon>
        <taxon>Spiralia</taxon>
        <taxon>Gnathifera</taxon>
        <taxon>Rotifera</taxon>
        <taxon>Eurotatoria</taxon>
        <taxon>Bdelloidea</taxon>
        <taxon>Philodinida</taxon>
        <taxon>Philodinidae</taxon>
        <taxon>Didymodactylos</taxon>
    </lineage>
</organism>
<dbReference type="EMBL" id="CAJOBA010043183">
    <property type="protein sequence ID" value="CAF4145409.1"/>
    <property type="molecule type" value="Genomic_DNA"/>
</dbReference>
<proteinExistence type="predicted"/>
<dbReference type="Proteomes" id="UP000677228">
    <property type="component" value="Unassembled WGS sequence"/>
</dbReference>
<accession>A0A8S2F615</accession>
<reference evidence="1" key="1">
    <citation type="submission" date="2021-02" db="EMBL/GenBank/DDBJ databases">
        <authorList>
            <person name="Nowell W R."/>
        </authorList>
    </citation>
    <scope>NUCLEOTIDE SEQUENCE</scope>
</reference>
<dbReference type="EMBL" id="CAJNOK010021558">
    <property type="protein sequence ID" value="CAF1334048.1"/>
    <property type="molecule type" value="Genomic_DNA"/>
</dbReference>
<evidence type="ECO:0000313" key="2">
    <source>
        <dbReference type="EMBL" id="CAF4145409.1"/>
    </source>
</evidence>
<gene>
    <name evidence="1" type="ORF">OVA965_LOCUS30024</name>
    <name evidence="2" type="ORF">TMI583_LOCUS30820</name>
</gene>
<name>A0A8S2F615_9BILA</name>
<sequence>FGHETLPLFIATLSALPYFGENFSTYTSSPHRYNPHQLFTMFLGSSGASKSKYIRTIYEEAREAEKLLFERRPENEKEELLSFFSIKHQSPNQQQQSTLSNAVNDISFIEQILSHPQLLNSIAMNNIMICSPESDGIMTAMNFYKPSLNNEETTWTIISLYNGDKITRHNMNKREAIEDRSLSMSVASTCMSYVISLAIEC</sequence>
<evidence type="ECO:0000313" key="3">
    <source>
        <dbReference type="Proteomes" id="UP000677228"/>
    </source>
</evidence>
<dbReference type="AlphaFoldDB" id="A0A8S2F615"/>
<dbReference type="Proteomes" id="UP000682733">
    <property type="component" value="Unassembled WGS sequence"/>
</dbReference>
<feature type="non-terminal residue" evidence="1">
    <location>
        <position position="1"/>
    </location>
</feature>